<comment type="caution">
    <text evidence="5">The sequence shown here is derived from an EMBL/GenBank/DDBJ whole genome shotgun (WGS) entry which is preliminary data.</text>
</comment>
<reference evidence="5 6" key="1">
    <citation type="submission" date="2020-08" db="EMBL/GenBank/DDBJ databases">
        <title>Genomic Encyclopedia of Type Strains, Phase IV (KMG-IV): sequencing the most valuable type-strain genomes for metagenomic binning, comparative biology and taxonomic classification.</title>
        <authorList>
            <person name="Goeker M."/>
        </authorList>
    </citation>
    <scope>NUCLEOTIDE SEQUENCE [LARGE SCALE GENOMIC DNA]</scope>
    <source>
        <strain evidence="5 6">DSM 101730</strain>
    </source>
</reference>
<dbReference type="GO" id="GO:0016301">
    <property type="term" value="F:kinase activity"/>
    <property type="evidence" value="ECO:0007669"/>
    <property type="project" value="UniProtKB-KW"/>
</dbReference>
<dbReference type="EMBL" id="JACHFM010000001">
    <property type="protein sequence ID" value="MBB5221349.1"/>
    <property type="molecule type" value="Genomic_DNA"/>
</dbReference>
<dbReference type="Gene3D" id="3.40.1190.20">
    <property type="match status" value="1"/>
</dbReference>
<organism evidence="5 6">
    <name type="scientific">Amaricoccus macauensis</name>
    <dbReference type="NCBI Taxonomy" id="57001"/>
    <lineage>
        <taxon>Bacteria</taxon>
        <taxon>Pseudomonadati</taxon>
        <taxon>Pseudomonadota</taxon>
        <taxon>Alphaproteobacteria</taxon>
        <taxon>Rhodobacterales</taxon>
        <taxon>Paracoccaceae</taxon>
        <taxon>Amaricoccus</taxon>
    </lineage>
</organism>
<gene>
    <name evidence="5" type="ORF">HNP73_001270</name>
</gene>
<evidence type="ECO:0000256" key="1">
    <source>
        <dbReference type="ARBA" id="ARBA00022679"/>
    </source>
</evidence>
<keyword evidence="2 5" id="KW-0418">Kinase</keyword>
<dbReference type="InterPro" id="IPR011611">
    <property type="entry name" value="PfkB_dom"/>
</dbReference>
<feature type="region of interest" description="Disordered" evidence="3">
    <location>
        <begin position="290"/>
        <end position="309"/>
    </location>
</feature>
<protein>
    <submittedName>
        <fullName evidence="5">Sugar/nucleoside kinase (Ribokinase family)</fullName>
    </submittedName>
</protein>
<evidence type="ECO:0000313" key="5">
    <source>
        <dbReference type="EMBL" id="MBB5221349.1"/>
    </source>
</evidence>
<dbReference type="SUPFAM" id="SSF53613">
    <property type="entry name" value="Ribokinase-like"/>
    <property type="match status" value="1"/>
</dbReference>
<sequence>MQPAFLVIGAAHWDIIARAAGHLTPGADVPGRVEPRPGGVALNLALGLADAGQPVELVAALGRDPAGDALAAVIAAAGIGLSGMLRQAGDTDAYVAIETGSGALHAAVADCAGLERAGLSLLAGLDGGPLAMPWRGTVVLDGNLPADVLARAAHHPGLAGAALALVPASPAKAARLGPILSRREVTLYANRAEAEALAGRPLPGSRAAALALLGLGAVSAVVTDGAAPATFAGADETVTLAPAPLAGGSVTGAGDRFVARHLAARAEGLGPEQALGLALAAAARHIARPAPSRHIPACPDQSPAGATPR</sequence>
<keyword evidence="6" id="KW-1185">Reference proteome</keyword>
<feature type="domain" description="Carbohydrate kinase PfkB" evidence="4">
    <location>
        <begin position="6"/>
        <end position="292"/>
    </location>
</feature>
<dbReference type="InterPro" id="IPR029056">
    <property type="entry name" value="Ribokinase-like"/>
</dbReference>
<dbReference type="Pfam" id="PF00294">
    <property type="entry name" value="PfkB"/>
    <property type="match status" value="1"/>
</dbReference>
<name>A0A840SEM3_9RHOB</name>
<evidence type="ECO:0000256" key="3">
    <source>
        <dbReference type="SAM" id="MobiDB-lite"/>
    </source>
</evidence>
<proteinExistence type="predicted"/>
<dbReference type="AlphaFoldDB" id="A0A840SEM3"/>
<keyword evidence="1" id="KW-0808">Transferase</keyword>
<accession>A0A840SEM3</accession>
<evidence type="ECO:0000313" key="6">
    <source>
        <dbReference type="Proteomes" id="UP000549457"/>
    </source>
</evidence>
<evidence type="ECO:0000259" key="4">
    <source>
        <dbReference type="Pfam" id="PF00294"/>
    </source>
</evidence>
<evidence type="ECO:0000256" key="2">
    <source>
        <dbReference type="ARBA" id="ARBA00022777"/>
    </source>
</evidence>
<dbReference type="PANTHER" id="PTHR10584:SF166">
    <property type="entry name" value="RIBOKINASE"/>
    <property type="match status" value="1"/>
</dbReference>
<dbReference type="RefSeq" id="WP_184147727.1">
    <property type="nucleotide sequence ID" value="NZ_JACHFM010000001.1"/>
</dbReference>
<dbReference type="PANTHER" id="PTHR10584">
    <property type="entry name" value="SUGAR KINASE"/>
    <property type="match status" value="1"/>
</dbReference>
<dbReference type="Proteomes" id="UP000549457">
    <property type="component" value="Unassembled WGS sequence"/>
</dbReference>
<dbReference type="GO" id="GO:0005829">
    <property type="term" value="C:cytosol"/>
    <property type="evidence" value="ECO:0007669"/>
    <property type="project" value="TreeGrafter"/>
</dbReference>